<comment type="caution">
    <text evidence="12">The sequence shown here is derived from an EMBL/GenBank/DDBJ whole genome shotgun (WGS) entry which is preliminary data.</text>
</comment>
<keyword evidence="4" id="KW-0732">Signal</keyword>
<feature type="domain" description="Protein kinase" evidence="10">
    <location>
        <begin position="1"/>
        <end position="144"/>
    </location>
</feature>
<dbReference type="InterPro" id="IPR001611">
    <property type="entry name" value="Leu-rich_rpt"/>
</dbReference>
<dbReference type="InterPro" id="IPR017441">
    <property type="entry name" value="Protein_kinase_ATP_BS"/>
</dbReference>
<evidence type="ECO:0000256" key="9">
    <source>
        <dbReference type="SAM" id="Phobius"/>
    </source>
</evidence>
<accession>A0ABR2EP28</accession>
<dbReference type="EMBL" id="JBBPBM010000011">
    <property type="protein sequence ID" value="KAK8563766.1"/>
    <property type="molecule type" value="Genomic_DNA"/>
</dbReference>
<evidence type="ECO:0000256" key="1">
    <source>
        <dbReference type="ARBA" id="ARBA00004370"/>
    </source>
</evidence>
<evidence type="ECO:0000313" key="13">
    <source>
        <dbReference type="Proteomes" id="UP001472677"/>
    </source>
</evidence>
<organism evidence="12 13">
    <name type="scientific">Hibiscus sabdariffa</name>
    <name type="common">roselle</name>
    <dbReference type="NCBI Taxonomy" id="183260"/>
    <lineage>
        <taxon>Eukaryota</taxon>
        <taxon>Viridiplantae</taxon>
        <taxon>Streptophyta</taxon>
        <taxon>Embryophyta</taxon>
        <taxon>Tracheophyta</taxon>
        <taxon>Spermatophyta</taxon>
        <taxon>Magnoliopsida</taxon>
        <taxon>eudicotyledons</taxon>
        <taxon>Gunneridae</taxon>
        <taxon>Pentapetalae</taxon>
        <taxon>rosids</taxon>
        <taxon>malvids</taxon>
        <taxon>Malvales</taxon>
        <taxon>Malvaceae</taxon>
        <taxon>Malvoideae</taxon>
        <taxon>Hibiscus</taxon>
    </lineage>
</organism>
<evidence type="ECO:0000259" key="10">
    <source>
        <dbReference type="PROSITE" id="PS50011"/>
    </source>
</evidence>
<evidence type="ECO:0000256" key="5">
    <source>
        <dbReference type="ARBA" id="ARBA00022737"/>
    </source>
</evidence>
<dbReference type="PROSITE" id="PS50011">
    <property type="entry name" value="PROTEIN_KINASE_DOM"/>
    <property type="match status" value="1"/>
</dbReference>
<gene>
    <name evidence="11" type="ORF">V6N12_035906</name>
    <name evidence="12" type="ORF">V6N12_035907</name>
</gene>
<protein>
    <recommendedName>
        <fullName evidence="10">Protein kinase domain-containing protein</fullName>
    </recommendedName>
</protein>
<dbReference type="Proteomes" id="UP001472677">
    <property type="component" value="Unassembled WGS sequence"/>
</dbReference>
<keyword evidence="7 9" id="KW-0472">Membrane</keyword>
<keyword evidence="5" id="KW-0677">Repeat</keyword>
<feature type="binding site" evidence="8">
    <location>
        <position position="337"/>
    </location>
    <ligand>
        <name>ATP</name>
        <dbReference type="ChEBI" id="CHEBI:30616"/>
    </ligand>
</feature>
<keyword evidence="6 9" id="KW-1133">Transmembrane helix</keyword>
<dbReference type="SUPFAM" id="SSF52058">
    <property type="entry name" value="L domain-like"/>
    <property type="match status" value="1"/>
</dbReference>
<dbReference type="PANTHER" id="PTHR48060">
    <property type="entry name" value="DNA DAMAGE-REPAIR/TOLERATION PROTEIN DRT100"/>
    <property type="match status" value="1"/>
</dbReference>
<dbReference type="Gene3D" id="1.10.510.10">
    <property type="entry name" value="Transferase(Phosphotransferase) domain 1"/>
    <property type="match status" value="1"/>
</dbReference>
<sequence length="546" mass="60586">MTVAYLNPSSSVTPKSYLRDFDAFMQKVIRANENHAVEGGLKELKFPGTPLYMPLETIVKHHICLALDIWSLGCVVLQMITGKLPCDGMKDKMELAMKILFSRNPPNQIRKTLSDQGKDFLMKCFAREPGERTGVTCNVTEQRVTSIDLENLGLEGTIAPHLGKLSFLNYLNLQNNSFFGSMPQEIGQLFRLRTLILGSNRIQGTIPASLSLCSRLSYLDLSINRLQGTIPSELGALSELEVVTFMENFLTGHIPSSFGNLSSLSNSDVKQFGGISNLVSLTLIAFEHNSLTNDRCFDGIVVEWTKVKNLGSGSYGQVHLAKLSNLISGDHLLAAVKSCAYSRSASIQKELHILRQFEDSNRIVECFGDVVREVPKAGIFGNSTAVFLSESLKLCGGVPELGLSKCDSPGKKSGGSRLRIVLIASFASVAFIMASMLVLWFVTRKKDPGLHQVKEEVDSQEIYPMYRQHDLIRATRNFSSNGDMDLQKWVSMHLPGNFRDIVDHELKQNEWQPAHDDGIGRMLKIGLMCARKLPEDLYQSSTGKRC</sequence>
<dbReference type="Gene3D" id="3.80.10.10">
    <property type="entry name" value="Ribonuclease Inhibitor"/>
    <property type="match status" value="1"/>
</dbReference>
<evidence type="ECO:0000313" key="11">
    <source>
        <dbReference type="EMBL" id="KAK8563766.1"/>
    </source>
</evidence>
<dbReference type="PANTHER" id="PTHR48060:SF21">
    <property type="entry name" value="L DOMAIN-LIKE PROTEIN"/>
    <property type="match status" value="1"/>
</dbReference>
<evidence type="ECO:0000256" key="4">
    <source>
        <dbReference type="ARBA" id="ARBA00022729"/>
    </source>
</evidence>
<evidence type="ECO:0000256" key="2">
    <source>
        <dbReference type="ARBA" id="ARBA00022614"/>
    </source>
</evidence>
<dbReference type="InterPro" id="IPR032675">
    <property type="entry name" value="LRR_dom_sf"/>
</dbReference>
<keyword evidence="2" id="KW-0433">Leucine-rich repeat</keyword>
<dbReference type="PROSITE" id="PS00107">
    <property type="entry name" value="PROTEIN_KINASE_ATP"/>
    <property type="match status" value="1"/>
</dbReference>
<dbReference type="InterPro" id="IPR053211">
    <property type="entry name" value="DNA_repair-toleration"/>
</dbReference>
<dbReference type="Pfam" id="PF00069">
    <property type="entry name" value="Pkinase"/>
    <property type="match status" value="1"/>
</dbReference>
<dbReference type="InterPro" id="IPR000719">
    <property type="entry name" value="Prot_kinase_dom"/>
</dbReference>
<reference evidence="12 13" key="1">
    <citation type="journal article" date="2024" name="G3 (Bethesda)">
        <title>Genome assembly of Hibiscus sabdariffa L. provides insights into metabolisms of medicinal natural products.</title>
        <authorList>
            <person name="Kim T."/>
        </authorList>
    </citation>
    <scope>NUCLEOTIDE SEQUENCE [LARGE SCALE GENOMIC DNA]</scope>
    <source>
        <strain evidence="12">TK-2024</strain>
        <tissue evidence="12">Old leaves</tissue>
    </source>
</reference>
<evidence type="ECO:0000256" key="6">
    <source>
        <dbReference type="ARBA" id="ARBA00022989"/>
    </source>
</evidence>
<keyword evidence="3 9" id="KW-0812">Transmembrane</keyword>
<proteinExistence type="predicted"/>
<dbReference type="Pfam" id="PF00560">
    <property type="entry name" value="LRR_1"/>
    <property type="match status" value="3"/>
</dbReference>
<feature type="transmembrane region" description="Helical" evidence="9">
    <location>
        <begin position="420"/>
        <end position="442"/>
    </location>
</feature>
<dbReference type="SUPFAM" id="SSF56112">
    <property type="entry name" value="Protein kinase-like (PK-like)"/>
    <property type="match status" value="2"/>
</dbReference>
<dbReference type="Gene3D" id="3.30.200.20">
    <property type="entry name" value="Phosphorylase Kinase, domain 1"/>
    <property type="match status" value="1"/>
</dbReference>
<dbReference type="EMBL" id="JBBPBM010000011">
    <property type="protein sequence ID" value="KAK8563767.1"/>
    <property type="molecule type" value="Genomic_DNA"/>
</dbReference>
<evidence type="ECO:0000256" key="7">
    <source>
        <dbReference type="ARBA" id="ARBA00023136"/>
    </source>
</evidence>
<keyword evidence="13" id="KW-1185">Reference proteome</keyword>
<keyword evidence="8" id="KW-0547">Nucleotide-binding</keyword>
<evidence type="ECO:0000313" key="12">
    <source>
        <dbReference type="EMBL" id="KAK8563767.1"/>
    </source>
</evidence>
<keyword evidence="8" id="KW-0067">ATP-binding</keyword>
<name>A0ABR2EP28_9ROSI</name>
<evidence type="ECO:0000256" key="3">
    <source>
        <dbReference type="ARBA" id="ARBA00022692"/>
    </source>
</evidence>
<dbReference type="InterPro" id="IPR011009">
    <property type="entry name" value="Kinase-like_dom_sf"/>
</dbReference>
<comment type="subcellular location">
    <subcellularLocation>
        <location evidence="1">Membrane</location>
    </subcellularLocation>
</comment>
<evidence type="ECO:0000256" key="8">
    <source>
        <dbReference type="PROSITE-ProRule" id="PRU10141"/>
    </source>
</evidence>